<feature type="transmembrane region" description="Helical" evidence="7">
    <location>
        <begin position="124"/>
        <end position="144"/>
    </location>
</feature>
<evidence type="ECO:0000256" key="6">
    <source>
        <dbReference type="ARBA" id="ARBA00023136"/>
    </source>
</evidence>
<sequence length="157" mass="17495">MDKPITLPGFLLAECWPVDLFLKPLTLLVFRLWVAWVFFASGLTKIQSWSSTLYLFEDEYKVPLLSPELAAYLGTAAELVLPVLLALGLLTRPAALALFVFNIVAVISYPYLHTVAGAGGYWQHVFWGAMIWSVFVFGPGALSLDRLWAGRLMKRCG</sequence>
<dbReference type="InterPro" id="IPR051907">
    <property type="entry name" value="DoxX-like_oxidoreductase"/>
</dbReference>
<comment type="subcellular location">
    <subcellularLocation>
        <location evidence="1">Cell membrane</location>
        <topology evidence="1">Multi-pass membrane protein</topology>
    </subcellularLocation>
</comment>
<dbReference type="EMBL" id="JH651384">
    <property type="protein sequence ID" value="EIJ36911.1"/>
    <property type="molecule type" value="Genomic_DNA"/>
</dbReference>
<gene>
    <name evidence="8" type="ORF">Thini_4433</name>
</gene>
<accession>A0A656HIV6</accession>
<evidence type="ECO:0000256" key="3">
    <source>
        <dbReference type="ARBA" id="ARBA00022475"/>
    </source>
</evidence>
<dbReference type="InterPro" id="IPR032808">
    <property type="entry name" value="DoxX"/>
</dbReference>
<dbReference type="Pfam" id="PF07681">
    <property type="entry name" value="DoxX"/>
    <property type="match status" value="1"/>
</dbReference>
<keyword evidence="9" id="KW-1185">Reference proteome</keyword>
<reference evidence="9" key="1">
    <citation type="journal article" date="2011" name="Stand. Genomic Sci.">
        <title>Genome sequence of the filamentous, gliding Thiothrix nivea neotype strain (JP2(T)).</title>
        <authorList>
            <person name="Lapidus A."/>
            <person name="Nolan M."/>
            <person name="Lucas S."/>
            <person name="Glavina Del Rio T."/>
            <person name="Tice H."/>
            <person name="Cheng J.F."/>
            <person name="Tapia R."/>
            <person name="Han C."/>
            <person name="Goodwin L."/>
            <person name="Pitluck S."/>
            <person name="Liolios K."/>
            <person name="Pagani I."/>
            <person name="Ivanova N."/>
            <person name="Huntemann M."/>
            <person name="Mavromatis K."/>
            <person name="Mikhailova N."/>
            <person name="Pati A."/>
            <person name="Chen A."/>
            <person name="Palaniappan K."/>
            <person name="Land M."/>
            <person name="Brambilla E.M."/>
            <person name="Rohde M."/>
            <person name="Abt B."/>
            <person name="Verbarg S."/>
            <person name="Goker M."/>
            <person name="Bristow J."/>
            <person name="Eisen J.A."/>
            <person name="Markowitz V."/>
            <person name="Hugenholtz P."/>
            <person name="Kyrpides N.C."/>
            <person name="Klenk H.P."/>
            <person name="Woyke T."/>
        </authorList>
    </citation>
    <scope>NUCLEOTIDE SEQUENCE [LARGE SCALE GENOMIC DNA]</scope>
    <source>
        <strain evidence="9">ATCC 35100 / DSM 5205 / JP2</strain>
    </source>
</reference>
<evidence type="ECO:0000256" key="4">
    <source>
        <dbReference type="ARBA" id="ARBA00022692"/>
    </source>
</evidence>
<feature type="transmembrane region" description="Helical" evidence="7">
    <location>
        <begin position="94"/>
        <end position="112"/>
    </location>
</feature>
<dbReference type="RefSeq" id="WP_002710775.1">
    <property type="nucleotide sequence ID" value="NZ_JH651384.1"/>
</dbReference>
<evidence type="ECO:0000313" key="8">
    <source>
        <dbReference type="EMBL" id="EIJ36911.1"/>
    </source>
</evidence>
<proteinExistence type="inferred from homology"/>
<evidence type="ECO:0000256" key="5">
    <source>
        <dbReference type="ARBA" id="ARBA00022989"/>
    </source>
</evidence>
<evidence type="ECO:0000256" key="2">
    <source>
        <dbReference type="ARBA" id="ARBA00006679"/>
    </source>
</evidence>
<evidence type="ECO:0000256" key="1">
    <source>
        <dbReference type="ARBA" id="ARBA00004651"/>
    </source>
</evidence>
<keyword evidence="4 7" id="KW-0812">Transmembrane</keyword>
<dbReference type="AlphaFoldDB" id="A0A656HIV6"/>
<comment type="similarity">
    <text evidence="2">Belongs to the DoxX family.</text>
</comment>
<dbReference type="PANTHER" id="PTHR33452">
    <property type="entry name" value="OXIDOREDUCTASE CATD-RELATED"/>
    <property type="match status" value="1"/>
</dbReference>
<dbReference type="Proteomes" id="UP000005317">
    <property type="component" value="Unassembled WGS sequence"/>
</dbReference>
<dbReference type="PANTHER" id="PTHR33452:SF1">
    <property type="entry name" value="INNER MEMBRANE PROTEIN YPHA-RELATED"/>
    <property type="match status" value="1"/>
</dbReference>
<evidence type="ECO:0000256" key="7">
    <source>
        <dbReference type="SAM" id="Phobius"/>
    </source>
</evidence>
<name>A0A656HIV6_THINJ</name>
<evidence type="ECO:0000313" key="9">
    <source>
        <dbReference type="Proteomes" id="UP000005317"/>
    </source>
</evidence>
<feature type="transmembrane region" description="Helical" evidence="7">
    <location>
        <begin position="28"/>
        <end position="49"/>
    </location>
</feature>
<keyword evidence="6 7" id="KW-0472">Membrane</keyword>
<keyword evidence="3" id="KW-1003">Cell membrane</keyword>
<dbReference type="GO" id="GO:0005886">
    <property type="term" value="C:plasma membrane"/>
    <property type="evidence" value="ECO:0007669"/>
    <property type="project" value="UniProtKB-SubCell"/>
</dbReference>
<organism evidence="8 9">
    <name type="scientific">Thiothrix nivea (strain ATCC 35100 / DSM 5205 / JP2)</name>
    <dbReference type="NCBI Taxonomy" id="870187"/>
    <lineage>
        <taxon>Bacteria</taxon>
        <taxon>Pseudomonadati</taxon>
        <taxon>Pseudomonadota</taxon>
        <taxon>Gammaproteobacteria</taxon>
        <taxon>Thiotrichales</taxon>
        <taxon>Thiotrichaceae</taxon>
        <taxon>Thiothrix</taxon>
    </lineage>
</organism>
<protein>
    <submittedName>
        <fullName evidence="8">DoxX family protein</fullName>
    </submittedName>
</protein>
<keyword evidence="5 7" id="KW-1133">Transmembrane helix</keyword>
<feature type="transmembrane region" description="Helical" evidence="7">
    <location>
        <begin position="69"/>
        <end position="87"/>
    </location>
</feature>
<dbReference type="OrthoDB" id="121744at2"/>